<evidence type="ECO:0000256" key="2">
    <source>
        <dbReference type="SAM" id="SignalP"/>
    </source>
</evidence>
<dbReference type="InterPro" id="IPR058486">
    <property type="entry name" value="DUF8173"/>
</dbReference>
<feature type="transmembrane region" description="Helical" evidence="1">
    <location>
        <begin position="264"/>
        <end position="284"/>
    </location>
</feature>
<sequence length="375" mass="38641">MKFFFGYAVLAAILAVPLVSLAAEFRFGEQTSTTASERISDDLYVVGGSITSAGSVEGDLVAGGGSIVISGPVSADVAAGGGNVVVLSDVGDDVRVGGGSVVIQGRVGDDVIAGGGQITIGGLGIGGDVAAGGGTVRIDAPVAGDVRISGGSVYINAPIGGAVNIEADTLTLGSRAVIAGTLTYKANKELKKEDGAVVRGEVIFEERKPQAVSVAAIAAVFSLFIIGKFLALLVCALVIGLLFKRYSREAVAKAVERPLLELGRGLVVFAALPVLSVLMLVTLVGIPFGILGLIAFVAALLFAWIVAPIIVGSVVYQYFSKRDREVSWKTILAGVFLYSILGLVPLLGWLAQALLMLLSLGTTVAIKWEIVRQWR</sequence>
<comment type="caution">
    <text evidence="4">The sequence shown here is derived from an EMBL/GenBank/DDBJ whole genome shotgun (WGS) entry which is preliminary data.</text>
</comment>
<dbReference type="Pfam" id="PF26514">
    <property type="entry name" value="DUF8173"/>
    <property type="match status" value="1"/>
</dbReference>
<proteinExistence type="predicted"/>
<feature type="chain" id="PRO_5002540472" description="DUF8173 domain-containing protein" evidence="2">
    <location>
        <begin position="23"/>
        <end position="375"/>
    </location>
</feature>
<reference evidence="4 5" key="1">
    <citation type="journal article" date="2015" name="Nature">
        <title>rRNA introns, odd ribosomes, and small enigmatic genomes across a large radiation of phyla.</title>
        <authorList>
            <person name="Brown C.T."/>
            <person name="Hug L.A."/>
            <person name="Thomas B.C."/>
            <person name="Sharon I."/>
            <person name="Castelle C.J."/>
            <person name="Singh A."/>
            <person name="Wilkins M.J."/>
            <person name="Williams K.H."/>
            <person name="Banfield J.F."/>
        </authorList>
    </citation>
    <scope>NUCLEOTIDE SEQUENCE [LARGE SCALE GENOMIC DNA]</scope>
</reference>
<keyword evidence="1" id="KW-0812">Transmembrane</keyword>
<evidence type="ECO:0000313" key="4">
    <source>
        <dbReference type="EMBL" id="KKW18381.1"/>
    </source>
</evidence>
<name>A0A0G1WHY3_9BACT</name>
<feature type="transmembrane region" description="Helical" evidence="1">
    <location>
        <begin position="328"/>
        <end position="347"/>
    </location>
</feature>
<organism evidence="4 5">
    <name type="scientific">Candidatus Adlerbacteria bacterium GW2011_GWC1_50_9</name>
    <dbReference type="NCBI Taxonomy" id="1618608"/>
    <lineage>
        <taxon>Bacteria</taxon>
        <taxon>Candidatus Adleribacteriota</taxon>
    </lineage>
</organism>
<dbReference type="AlphaFoldDB" id="A0A0G1WHY3"/>
<keyword evidence="1" id="KW-1133">Transmembrane helix</keyword>
<dbReference type="EMBL" id="LCQQ01000084">
    <property type="protein sequence ID" value="KKW18381.1"/>
    <property type="molecule type" value="Genomic_DNA"/>
</dbReference>
<evidence type="ECO:0000313" key="5">
    <source>
        <dbReference type="Proteomes" id="UP000034201"/>
    </source>
</evidence>
<keyword evidence="2" id="KW-0732">Signal</keyword>
<feature type="domain" description="DUF8173" evidence="3">
    <location>
        <begin position="223"/>
        <end position="366"/>
    </location>
</feature>
<protein>
    <recommendedName>
        <fullName evidence="3">DUF8173 domain-containing protein</fullName>
    </recommendedName>
</protein>
<feature type="transmembrane region" description="Helical" evidence="1">
    <location>
        <begin position="290"/>
        <end position="316"/>
    </location>
</feature>
<accession>A0A0G1WHY3</accession>
<feature type="signal peptide" evidence="2">
    <location>
        <begin position="1"/>
        <end position="22"/>
    </location>
</feature>
<evidence type="ECO:0000256" key="1">
    <source>
        <dbReference type="SAM" id="Phobius"/>
    </source>
</evidence>
<evidence type="ECO:0000259" key="3">
    <source>
        <dbReference type="Pfam" id="PF26514"/>
    </source>
</evidence>
<gene>
    <name evidence="4" type="ORF">UY61_C0084G0004</name>
</gene>
<feature type="transmembrane region" description="Helical" evidence="1">
    <location>
        <begin position="214"/>
        <end position="243"/>
    </location>
</feature>
<keyword evidence="1" id="KW-0472">Membrane</keyword>
<dbReference type="Proteomes" id="UP000034201">
    <property type="component" value="Unassembled WGS sequence"/>
</dbReference>